<feature type="transmembrane region" description="Helical" evidence="7">
    <location>
        <begin position="688"/>
        <end position="710"/>
    </location>
</feature>
<evidence type="ECO:0000256" key="2">
    <source>
        <dbReference type="ARBA" id="ARBA00010157"/>
    </source>
</evidence>
<protein>
    <submittedName>
        <fullName evidence="9">Putative RND superfamily transporter</fullName>
    </submittedName>
</protein>
<dbReference type="SUPFAM" id="SSF82866">
    <property type="entry name" value="Multidrug efflux transporter AcrB transmembrane domain"/>
    <property type="match status" value="2"/>
</dbReference>
<dbReference type="InterPro" id="IPR000731">
    <property type="entry name" value="SSD"/>
</dbReference>
<evidence type="ECO:0000259" key="8">
    <source>
        <dbReference type="PROSITE" id="PS50156"/>
    </source>
</evidence>
<dbReference type="Gene3D" id="1.20.1640.10">
    <property type="entry name" value="Multidrug efflux transporter AcrB transmembrane domain"/>
    <property type="match status" value="2"/>
</dbReference>
<keyword evidence="5 7" id="KW-1133">Transmembrane helix</keyword>
<dbReference type="PROSITE" id="PS50156">
    <property type="entry name" value="SSD"/>
    <property type="match status" value="1"/>
</dbReference>
<dbReference type="InterPro" id="IPR004869">
    <property type="entry name" value="MMPL_dom"/>
</dbReference>
<dbReference type="InterPro" id="IPR050545">
    <property type="entry name" value="Mycobact_MmpL"/>
</dbReference>
<feature type="transmembrane region" description="Helical" evidence="7">
    <location>
        <begin position="490"/>
        <end position="508"/>
    </location>
</feature>
<name>A0A075FRU7_9EURY</name>
<dbReference type="AlphaFoldDB" id="A0A075FRU7"/>
<accession>A0A075FRU7</accession>
<evidence type="ECO:0000256" key="7">
    <source>
        <dbReference type="SAM" id="Phobius"/>
    </source>
</evidence>
<dbReference type="PANTHER" id="PTHR33406">
    <property type="entry name" value="MEMBRANE PROTEIN MJ1562-RELATED"/>
    <property type="match status" value="1"/>
</dbReference>
<dbReference type="GO" id="GO:0005886">
    <property type="term" value="C:plasma membrane"/>
    <property type="evidence" value="ECO:0007669"/>
    <property type="project" value="UniProtKB-SubCell"/>
</dbReference>
<feature type="transmembrane region" description="Helical" evidence="7">
    <location>
        <begin position="462"/>
        <end position="484"/>
    </location>
</feature>
<reference evidence="9" key="1">
    <citation type="journal article" date="2014" name="Genome Biol. Evol.">
        <title>Pangenome evidence for extensive interdomain horizontal transfer affecting lineage core and shell genes in uncultured planktonic thaumarchaeota and euryarchaeota.</title>
        <authorList>
            <person name="Deschamps P."/>
            <person name="Zivanovic Y."/>
            <person name="Moreira D."/>
            <person name="Rodriguez-Valera F."/>
            <person name="Lopez-Garcia P."/>
        </authorList>
    </citation>
    <scope>NUCLEOTIDE SEQUENCE</scope>
</reference>
<dbReference type="EMBL" id="KF900364">
    <property type="protein sequence ID" value="AIE92392.1"/>
    <property type="molecule type" value="Genomic_DNA"/>
</dbReference>
<evidence type="ECO:0000313" key="9">
    <source>
        <dbReference type="EMBL" id="AIE92392.1"/>
    </source>
</evidence>
<keyword evidence="6 7" id="KW-0472">Membrane</keyword>
<evidence type="ECO:0000256" key="1">
    <source>
        <dbReference type="ARBA" id="ARBA00004651"/>
    </source>
</evidence>
<evidence type="ECO:0000256" key="4">
    <source>
        <dbReference type="ARBA" id="ARBA00022692"/>
    </source>
</evidence>
<organism evidence="9">
    <name type="scientific">uncultured marine group II/III euryarchaeote AD1000_22_E05</name>
    <dbReference type="NCBI Taxonomy" id="1457737"/>
    <lineage>
        <taxon>Archaea</taxon>
        <taxon>Methanobacteriati</taxon>
        <taxon>Methanobacteriota</taxon>
        <taxon>environmental samples</taxon>
    </lineage>
</organism>
<feature type="transmembrane region" description="Helical" evidence="7">
    <location>
        <begin position="596"/>
        <end position="619"/>
    </location>
</feature>
<keyword evidence="3" id="KW-1003">Cell membrane</keyword>
<keyword evidence="4 7" id="KW-0812">Transmembrane</keyword>
<proteinExistence type="inferred from homology"/>
<feature type="transmembrane region" description="Helical" evidence="7">
    <location>
        <begin position="998"/>
        <end position="1016"/>
    </location>
</feature>
<feature type="transmembrane region" description="Helical" evidence="7">
    <location>
        <begin position="659"/>
        <end position="676"/>
    </location>
</feature>
<evidence type="ECO:0000256" key="3">
    <source>
        <dbReference type="ARBA" id="ARBA00022475"/>
    </source>
</evidence>
<sequence length="1131" mass="124269">MPDDERDDETIFWERFFEKLQPLREAGQKVIGSVDASPIGDAADYIDQLLNAGAKRGHALGQRLAEFWYSAILRSPGIIVALLLLATALAGQHAADFQHQINGDVEIYLPDDAESTDLLKQVRNQWATDIMILYFQTDNAIDRKCSAGESPPNCRGSENITSVDILQQMSWLESDDNNRGLGGYQAGLDEHKDDRGDIDGVIWILSPSQILKEANSSSARFTCAFEKYGLPTGQREECTAAQFNPYNGYSIPDDQDRVDNLVDQTEGLLSSFVMDTQDHPLLDENGDGIYDNDGDGIWDTGVVVIGLKFEMEGTSQYISRDDPKGITDENPDGQIQDHKAFIAYAKRLIFEETDPGTCELCYVQYDELTSSSISTEVHAICQKQNPNEPRSKCIGVNQQLISEAESIADSRPDRQAITVTGLTPVVHDVSDAIYLELVNTMLPISGLLVCITMMILHRNPKVIIICGLPIAMSLAITFGFTVIFDITLTPMIISAGPILVGLGVDYALHLTNRIEENRQELLEERLEESWKRERDGFSTANIDPWDPVLSLTATVRAAQTTGHAIFLSAITTIIGFSVLTWQSLVPIHPMRTVGVTLLMGIAITFLLSMVMVPALVHLFRYRKVEHGIEMPMIQTVIFSLIIGGVASAALIAFDTTTTGNAIFFGSFIGGTLLLAIESQIWQKIGELPVKATLVVIIVSMVVTAFGVVILEEEMGKPLTGSTEEVPPGLPSFYALREYSFIFQGGQTNMFIVDAEMRGPQNSTSPIRDLPILDAIDHMQERKINNVPQTSSISLVNILKAVHVDVNISGLEVYDRSLWELLHDECWDESTNPLRPECWAYAASSREDMVNIAFDTLSPEIRSMLMNADQDVCQWQTPCETKTLVYVTQPYINLQDATPLRDAIDNHLDGDGNCADAMTCYALGIEGVVNSKLTGGLPVSIDINAGIQKAQSKTTIATMVILLFTMMILFRSPRLATFTMAAVAVVVLWQPLLMRQGSVNVNFFTAMIGTIVFGIGVDDSIHIVDRIKDEGETPAGIVKSVSRTGQTIFETTATTCAGLSAGLFVAIPGLQNFFVLMMSLLILALLTSSILLPSFIVAWHEMRSRLMGQGPWLDYEDSGALEASAVLEATLD</sequence>
<feature type="transmembrane region" description="Helical" evidence="7">
    <location>
        <begin position="1072"/>
        <end position="1098"/>
    </location>
</feature>
<feature type="transmembrane region" description="Helical" evidence="7">
    <location>
        <begin position="974"/>
        <end position="992"/>
    </location>
</feature>
<comment type="subcellular location">
    <subcellularLocation>
        <location evidence="1">Cell membrane</location>
        <topology evidence="1">Multi-pass membrane protein</topology>
    </subcellularLocation>
</comment>
<dbReference type="Pfam" id="PF03176">
    <property type="entry name" value="MMPL"/>
    <property type="match status" value="3"/>
</dbReference>
<feature type="transmembrane region" description="Helical" evidence="7">
    <location>
        <begin position="564"/>
        <end position="584"/>
    </location>
</feature>
<feature type="transmembrane region" description="Helical" evidence="7">
    <location>
        <begin position="433"/>
        <end position="455"/>
    </location>
</feature>
<dbReference type="PANTHER" id="PTHR33406:SF6">
    <property type="entry name" value="MEMBRANE PROTEIN YDGH-RELATED"/>
    <property type="match status" value="1"/>
</dbReference>
<feature type="domain" description="SSD" evidence="8">
    <location>
        <begin position="1010"/>
        <end position="1097"/>
    </location>
</feature>
<comment type="similarity">
    <text evidence="2">Belongs to the resistance-nodulation-cell division (RND) (TC 2.A.6) family. MmpL subfamily.</text>
</comment>
<feature type="transmembrane region" description="Helical" evidence="7">
    <location>
        <begin position="631"/>
        <end position="653"/>
    </location>
</feature>
<evidence type="ECO:0000256" key="6">
    <source>
        <dbReference type="ARBA" id="ARBA00023136"/>
    </source>
</evidence>
<evidence type="ECO:0000256" key="5">
    <source>
        <dbReference type="ARBA" id="ARBA00022989"/>
    </source>
</evidence>